<evidence type="ECO:0000313" key="2">
    <source>
        <dbReference type="EMBL" id="MSS49613.1"/>
    </source>
</evidence>
<protein>
    <recommendedName>
        <fullName evidence="4">Lipoprotein</fullName>
    </recommendedName>
</protein>
<evidence type="ECO:0008006" key="4">
    <source>
        <dbReference type="Google" id="ProtNLM"/>
    </source>
</evidence>
<feature type="chain" id="PRO_5029896658" description="Lipoprotein" evidence="1">
    <location>
        <begin position="21"/>
        <end position="180"/>
    </location>
</feature>
<comment type="caution">
    <text evidence="2">The sequence shown here is derived from an EMBL/GenBank/DDBJ whole genome shotgun (WGS) entry which is preliminary data.</text>
</comment>
<dbReference type="RefSeq" id="WP_154577563.1">
    <property type="nucleotide sequence ID" value="NZ_VULU01000031.1"/>
</dbReference>
<organism evidence="2 3">
    <name type="scientific">Phocaeicola vulgatus</name>
    <name type="common">Bacteroides vulgatus</name>
    <dbReference type="NCBI Taxonomy" id="821"/>
    <lineage>
        <taxon>Bacteria</taxon>
        <taxon>Pseudomonadati</taxon>
        <taxon>Bacteroidota</taxon>
        <taxon>Bacteroidia</taxon>
        <taxon>Bacteroidales</taxon>
        <taxon>Bacteroidaceae</taxon>
        <taxon>Phocaeicola</taxon>
    </lineage>
</organism>
<evidence type="ECO:0000313" key="3">
    <source>
        <dbReference type="Proteomes" id="UP000460950"/>
    </source>
</evidence>
<keyword evidence="1" id="KW-0732">Signal</keyword>
<accession>A0A7K0JIS6</accession>
<proteinExistence type="predicted"/>
<reference evidence="2 3" key="1">
    <citation type="submission" date="2019-09" db="EMBL/GenBank/DDBJ databases">
        <title>In-depth cultivation of the pig gut microbiome towards novel bacterial diversity and tailored functional studies.</title>
        <authorList>
            <person name="Wylensek D."/>
            <person name="Hitch T.C.A."/>
            <person name="Clavel T."/>
        </authorList>
    </citation>
    <scope>NUCLEOTIDE SEQUENCE [LARGE SCALE GENOMIC DNA]</scope>
    <source>
        <strain evidence="2 3">WCA-389-WT-3C</strain>
    </source>
</reference>
<dbReference type="PROSITE" id="PS51257">
    <property type="entry name" value="PROKAR_LIPOPROTEIN"/>
    <property type="match status" value="1"/>
</dbReference>
<sequence>MKNILSVLFCLFIFSSCTNSDIEFIELPYHFSDEGRSKSVLVYNVPKDTLSMLSQLITYYKTNTLDFYKSTKLDETSVFFYRKNEDTQYFLNHADDPGGFSSRILFDYFYGENGLDKAGLAIISGNRCRNTSLWIFKIFFFDKNGMVVSDTLLDESIPNWYESHKNNVLVYKFNTGNDGN</sequence>
<dbReference type="Proteomes" id="UP000460950">
    <property type="component" value="Unassembled WGS sequence"/>
</dbReference>
<dbReference type="AlphaFoldDB" id="A0A7K0JIS6"/>
<dbReference type="EMBL" id="VULU01000031">
    <property type="protein sequence ID" value="MSS49613.1"/>
    <property type="molecule type" value="Genomic_DNA"/>
</dbReference>
<evidence type="ECO:0000256" key="1">
    <source>
        <dbReference type="SAM" id="SignalP"/>
    </source>
</evidence>
<name>A0A7K0JIS6_PHOVU</name>
<gene>
    <name evidence="2" type="ORF">FYJ30_15265</name>
</gene>
<feature type="signal peptide" evidence="1">
    <location>
        <begin position="1"/>
        <end position="20"/>
    </location>
</feature>